<dbReference type="Gene3D" id="3.30.70.1880">
    <property type="entry name" value="Protein of unknown function DUF881"/>
    <property type="match status" value="1"/>
</dbReference>
<protein>
    <submittedName>
        <fullName evidence="2">DUF881 domain-containing protein</fullName>
    </submittedName>
</protein>
<dbReference type="PANTHER" id="PTHR37313">
    <property type="entry name" value="UPF0749 PROTEIN RV1825"/>
    <property type="match status" value="1"/>
</dbReference>
<dbReference type="Pfam" id="PF05949">
    <property type="entry name" value="DUF881"/>
    <property type="match status" value="1"/>
</dbReference>
<dbReference type="PANTHER" id="PTHR37313:SF2">
    <property type="entry name" value="UPF0749 PROTEIN YLXX"/>
    <property type="match status" value="1"/>
</dbReference>
<organism evidence="2 3">
    <name type="scientific">Longivirga aurantiaca</name>
    <dbReference type="NCBI Taxonomy" id="1837743"/>
    <lineage>
        <taxon>Bacteria</taxon>
        <taxon>Bacillati</taxon>
        <taxon>Actinomycetota</taxon>
        <taxon>Actinomycetes</taxon>
        <taxon>Sporichthyales</taxon>
        <taxon>Sporichthyaceae</taxon>
        <taxon>Longivirga</taxon>
    </lineage>
</organism>
<comment type="similarity">
    <text evidence="1">Belongs to the UPF0749 family.</text>
</comment>
<evidence type="ECO:0000313" key="2">
    <source>
        <dbReference type="EMBL" id="MFC6238567.1"/>
    </source>
</evidence>
<reference evidence="3" key="1">
    <citation type="journal article" date="2019" name="Int. J. Syst. Evol. Microbiol.">
        <title>The Global Catalogue of Microorganisms (GCM) 10K type strain sequencing project: providing services to taxonomists for standard genome sequencing and annotation.</title>
        <authorList>
            <consortium name="The Broad Institute Genomics Platform"/>
            <consortium name="The Broad Institute Genome Sequencing Center for Infectious Disease"/>
            <person name="Wu L."/>
            <person name="Ma J."/>
        </authorList>
    </citation>
    <scope>NUCLEOTIDE SEQUENCE [LARGE SCALE GENOMIC DNA]</scope>
    <source>
        <strain evidence="3">CGMCC 4.7317</strain>
    </source>
</reference>
<proteinExistence type="inferred from homology"/>
<dbReference type="EMBL" id="JBHSTI010000008">
    <property type="protein sequence ID" value="MFC6238567.1"/>
    <property type="molecule type" value="Genomic_DNA"/>
</dbReference>
<dbReference type="InterPro" id="IPR010273">
    <property type="entry name" value="DUF881"/>
</dbReference>
<name>A0ABW1T3Y0_9ACTN</name>
<dbReference type="RefSeq" id="WP_386766886.1">
    <property type="nucleotide sequence ID" value="NZ_JBHSTI010000008.1"/>
</dbReference>
<accession>A0ABW1T3Y0</accession>
<evidence type="ECO:0000313" key="3">
    <source>
        <dbReference type="Proteomes" id="UP001596138"/>
    </source>
</evidence>
<gene>
    <name evidence="2" type="ORF">ACFQGU_11815</name>
</gene>
<sequence length="257" mass="26544">MSDESTPPATDAEGREEQTARARLRTALAPRATVQQLVIGLLFVGLGFAGVAATQASAQTGLLATAREDEVVRVLDDLTERQIRLQAEQRALEAARDRLLSGSEEQRLAASRARADALAILAGTVPAVGTGIRVTLQDGGGAITSAVLLDAVQELRDAGAEAIQIGDVRVVASTWFEDDPSGVSVSGTVLTSPYRLQVIGDAATLATALEIPGGVADTVRTAGGSIDVVQETEVVVRALQPVSTPQYARPAPSPSGS</sequence>
<comment type="caution">
    <text evidence="2">The sequence shown here is derived from an EMBL/GenBank/DDBJ whole genome shotgun (WGS) entry which is preliminary data.</text>
</comment>
<dbReference type="Proteomes" id="UP001596138">
    <property type="component" value="Unassembled WGS sequence"/>
</dbReference>
<keyword evidence="3" id="KW-1185">Reference proteome</keyword>
<evidence type="ECO:0000256" key="1">
    <source>
        <dbReference type="ARBA" id="ARBA00009108"/>
    </source>
</evidence>